<gene>
    <name evidence="2" type="ORF">CPT_Mater65</name>
</gene>
<evidence type="ECO:0000256" key="1">
    <source>
        <dbReference type="SAM" id="Phobius"/>
    </source>
</evidence>
<proteinExistence type="predicted"/>
<dbReference type="RefSeq" id="YP_009151024.1">
    <property type="nucleotide sequence ID" value="NC_027366.1"/>
</dbReference>
<feature type="transmembrane region" description="Helical" evidence="1">
    <location>
        <begin position="5"/>
        <end position="23"/>
    </location>
</feature>
<dbReference type="Proteomes" id="UP000030206">
    <property type="component" value="Segment"/>
</dbReference>
<dbReference type="OrthoDB" id="38523at10239"/>
<name>A0A0A0RMM8_9CAUD</name>
<feature type="transmembrane region" description="Helical" evidence="1">
    <location>
        <begin position="35"/>
        <end position="57"/>
    </location>
</feature>
<organism evidence="2 3">
    <name type="scientific">Bacillus phage Mater</name>
    <dbReference type="NCBI Taxonomy" id="1540090"/>
    <lineage>
        <taxon>Viruses</taxon>
        <taxon>Duplodnaviria</taxon>
        <taxon>Heunggongvirae</taxon>
        <taxon>Uroviricota</taxon>
        <taxon>Caudoviricetes</taxon>
        <taxon>Herelleviridae</taxon>
        <taxon>Bastillevirinae</taxon>
        <taxon>Matervirus</taxon>
        <taxon>Matervirus mater</taxon>
    </lineage>
</organism>
<keyword evidence="1" id="KW-0472">Membrane</keyword>
<evidence type="ECO:0000313" key="3">
    <source>
        <dbReference type="Proteomes" id="UP000030206"/>
    </source>
</evidence>
<dbReference type="GeneID" id="24606964"/>
<keyword evidence="1" id="KW-0812">Transmembrane</keyword>
<evidence type="ECO:0000313" key="2">
    <source>
        <dbReference type="EMBL" id="AIW03222.1"/>
    </source>
</evidence>
<keyword evidence="3" id="KW-1185">Reference proteome</keyword>
<dbReference type="KEGG" id="vg:24606964"/>
<reference evidence="2 3" key="1">
    <citation type="submission" date="2014-07" db="EMBL/GenBank/DDBJ databases">
        <title>Complete Genome of Bacillus megaterium Myophage Mater.</title>
        <authorList>
            <person name="Lancaster J.C."/>
            <person name="Hodde M.K."/>
            <person name="Hernandez A.C."/>
            <person name="Everett G.F.K."/>
        </authorList>
    </citation>
    <scope>NUCLEOTIDE SEQUENCE [LARGE SCALE GENOMIC DNA]</scope>
</reference>
<keyword evidence="1" id="KW-1133">Transmembrane helix</keyword>
<dbReference type="EMBL" id="KM236245">
    <property type="protein sequence ID" value="AIW03222.1"/>
    <property type="molecule type" value="Genomic_DNA"/>
</dbReference>
<accession>A0A0A0RMM8</accession>
<protein>
    <submittedName>
        <fullName evidence="2">Uncharacterized protein</fullName>
    </submittedName>
</protein>
<sequence length="69" mass="7869">MFNILGKFFFFYMVTGAAWTMYNKYMYGQSNVDEYSTKVCTALSLAIVIVIEVHGLINKKKGEEDKAAE</sequence>